<reference evidence="4" key="1">
    <citation type="journal article" date="2019" name="Int. J. Syst. Evol. Microbiol.">
        <title>The Global Catalogue of Microorganisms (GCM) 10K type strain sequencing project: providing services to taxonomists for standard genome sequencing and annotation.</title>
        <authorList>
            <consortium name="The Broad Institute Genomics Platform"/>
            <consortium name="The Broad Institute Genome Sequencing Center for Infectious Disease"/>
            <person name="Wu L."/>
            <person name="Ma J."/>
        </authorList>
    </citation>
    <scope>NUCLEOTIDE SEQUENCE [LARGE SCALE GENOMIC DNA]</scope>
    <source>
        <strain evidence="4">CCUG 56108</strain>
    </source>
</reference>
<protein>
    <submittedName>
        <fullName evidence="3">Alpha/beta hydrolase</fullName>
    </submittedName>
</protein>
<dbReference type="Gene3D" id="3.40.50.1820">
    <property type="entry name" value="alpha/beta hydrolase"/>
    <property type="match status" value="1"/>
</dbReference>
<dbReference type="EMBL" id="JBHTND010000049">
    <property type="protein sequence ID" value="MFD1304045.1"/>
    <property type="molecule type" value="Genomic_DNA"/>
</dbReference>
<dbReference type="InterPro" id="IPR049492">
    <property type="entry name" value="BD-FAE-like_dom"/>
</dbReference>
<sequence>MSLHRRTLFAAAAAMLSGGSEARAEPIQAPGSTLDVIDLWPGLPPGGGGPFAADGRFDESRDGVISNVARPCLLVMRAPKPNGAALVVAAGGGYRRIDIGNEGIPVARWLATVGITAFVLIYRLPGEGWAAGPDAPLQDVQRAIRLVRAGAVGYGVDPERIGVLGFSAGGHLMGEAAMRATAETYAGLDSSDALSARPELAGLIYPVITLRPPFDRTSTRRILAGDPPDPVKAAVYSVDTHVREKAPPTFLAQAADDPIAVVDNSLLMFSALRSALVPTELHLFERGGHGFGLGVPGSPAAAWSGLFLTWMRRRGFLRA</sequence>
<name>A0ABW3X5G6_9HYPH</name>
<dbReference type="SUPFAM" id="SSF53474">
    <property type="entry name" value="alpha/beta-Hydrolases"/>
    <property type="match status" value="1"/>
</dbReference>
<dbReference type="Pfam" id="PF20434">
    <property type="entry name" value="BD-FAE"/>
    <property type="match status" value="1"/>
</dbReference>
<evidence type="ECO:0000259" key="2">
    <source>
        <dbReference type="Pfam" id="PF20434"/>
    </source>
</evidence>
<evidence type="ECO:0000313" key="3">
    <source>
        <dbReference type="EMBL" id="MFD1304045.1"/>
    </source>
</evidence>
<gene>
    <name evidence="3" type="ORF">ACFQ4G_20980</name>
</gene>
<evidence type="ECO:0000256" key="1">
    <source>
        <dbReference type="ARBA" id="ARBA00022801"/>
    </source>
</evidence>
<comment type="caution">
    <text evidence="3">The sequence shown here is derived from an EMBL/GenBank/DDBJ whole genome shotgun (WGS) entry which is preliminary data.</text>
</comment>
<feature type="domain" description="BD-FAE-like" evidence="2">
    <location>
        <begin position="110"/>
        <end position="271"/>
    </location>
</feature>
<organism evidence="3 4">
    <name type="scientific">Methylobacterium marchantiae</name>
    <dbReference type="NCBI Taxonomy" id="600331"/>
    <lineage>
        <taxon>Bacteria</taxon>
        <taxon>Pseudomonadati</taxon>
        <taxon>Pseudomonadota</taxon>
        <taxon>Alphaproteobacteria</taxon>
        <taxon>Hyphomicrobiales</taxon>
        <taxon>Methylobacteriaceae</taxon>
        <taxon>Methylobacterium</taxon>
    </lineage>
</organism>
<dbReference type="InterPro" id="IPR050300">
    <property type="entry name" value="GDXG_lipolytic_enzyme"/>
</dbReference>
<dbReference type="PANTHER" id="PTHR48081">
    <property type="entry name" value="AB HYDROLASE SUPERFAMILY PROTEIN C4A8.06C"/>
    <property type="match status" value="1"/>
</dbReference>
<proteinExistence type="predicted"/>
<keyword evidence="4" id="KW-1185">Reference proteome</keyword>
<evidence type="ECO:0000313" key="4">
    <source>
        <dbReference type="Proteomes" id="UP001597176"/>
    </source>
</evidence>
<dbReference type="InterPro" id="IPR029058">
    <property type="entry name" value="AB_hydrolase_fold"/>
</dbReference>
<dbReference type="PANTHER" id="PTHR48081:SF6">
    <property type="entry name" value="PEPTIDASE S9 PROLYL OLIGOPEPTIDASE CATALYTIC DOMAIN-CONTAINING PROTEIN"/>
    <property type="match status" value="1"/>
</dbReference>
<keyword evidence="1 3" id="KW-0378">Hydrolase</keyword>
<dbReference type="GO" id="GO:0016787">
    <property type="term" value="F:hydrolase activity"/>
    <property type="evidence" value="ECO:0007669"/>
    <property type="project" value="UniProtKB-KW"/>
</dbReference>
<dbReference type="Proteomes" id="UP001597176">
    <property type="component" value="Unassembled WGS sequence"/>
</dbReference>
<accession>A0ABW3X5G6</accession>
<dbReference type="RefSeq" id="WP_238209049.1">
    <property type="nucleotide sequence ID" value="NZ_JBHTND010000049.1"/>
</dbReference>